<dbReference type="RefSeq" id="WP_066621554.1">
    <property type="nucleotide sequence ID" value="NZ_JBHSYQ010000004.1"/>
</dbReference>
<dbReference type="InterPro" id="IPR027417">
    <property type="entry name" value="P-loop_NTPase"/>
</dbReference>
<comment type="similarity">
    <text evidence="3 10 13">Belongs to the IPP transferase family.</text>
</comment>
<dbReference type="InterPro" id="IPR018022">
    <property type="entry name" value="IPT"/>
</dbReference>
<evidence type="ECO:0000256" key="9">
    <source>
        <dbReference type="ARBA" id="ARBA00049563"/>
    </source>
</evidence>
<evidence type="ECO:0000256" key="1">
    <source>
        <dbReference type="ARBA" id="ARBA00001946"/>
    </source>
</evidence>
<keyword evidence="15" id="KW-1185">Reference proteome</keyword>
<evidence type="ECO:0000256" key="3">
    <source>
        <dbReference type="ARBA" id="ARBA00005842"/>
    </source>
</evidence>
<dbReference type="HAMAP" id="MF_00185">
    <property type="entry name" value="IPP_trans"/>
    <property type="match status" value="1"/>
</dbReference>
<dbReference type="GO" id="GO:0052381">
    <property type="term" value="F:tRNA dimethylallyltransferase activity"/>
    <property type="evidence" value="ECO:0007669"/>
    <property type="project" value="UniProtKB-EC"/>
</dbReference>
<dbReference type="InterPro" id="IPR039657">
    <property type="entry name" value="Dimethylallyltransferase"/>
</dbReference>
<keyword evidence="8 10" id="KW-0460">Magnesium</keyword>
<evidence type="ECO:0000313" key="15">
    <source>
        <dbReference type="Proteomes" id="UP001596405"/>
    </source>
</evidence>
<evidence type="ECO:0000256" key="10">
    <source>
        <dbReference type="HAMAP-Rule" id="MF_00185"/>
    </source>
</evidence>
<dbReference type="EC" id="2.5.1.75" evidence="10"/>
<name>A0ABW2DNK9_9BACT</name>
<proteinExistence type="inferred from homology"/>
<dbReference type="NCBIfam" id="TIGR00174">
    <property type="entry name" value="miaA"/>
    <property type="match status" value="1"/>
</dbReference>
<dbReference type="PANTHER" id="PTHR11088:SF60">
    <property type="entry name" value="TRNA DIMETHYLALLYLTRANSFERASE"/>
    <property type="match status" value="1"/>
</dbReference>
<protein>
    <recommendedName>
        <fullName evidence="10">tRNA dimethylallyltransferase</fullName>
        <ecNumber evidence="10">2.5.1.75</ecNumber>
    </recommendedName>
    <alternativeName>
        <fullName evidence="10">Dimethylallyl diphosphate:tRNA dimethylallyltransferase</fullName>
        <shortName evidence="10">DMAPP:tRNA dimethylallyltransferase</shortName>
        <shortName evidence="10">DMATase</shortName>
    </alternativeName>
    <alternativeName>
        <fullName evidence="10">Isopentenyl-diphosphate:tRNA isopentenyltransferase</fullName>
        <shortName evidence="10">IPP transferase</shortName>
        <shortName evidence="10">IPPT</shortName>
        <shortName evidence="10">IPTase</shortName>
    </alternativeName>
</protein>
<evidence type="ECO:0000256" key="8">
    <source>
        <dbReference type="ARBA" id="ARBA00022842"/>
    </source>
</evidence>
<feature type="binding site" evidence="10">
    <location>
        <begin position="11"/>
        <end position="18"/>
    </location>
    <ligand>
        <name>ATP</name>
        <dbReference type="ChEBI" id="CHEBI:30616"/>
    </ligand>
</feature>
<evidence type="ECO:0000256" key="12">
    <source>
        <dbReference type="RuleBase" id="RU003784"/>
    </source>
</evidence>
<dbReference type="EMBL" id="JBHSYQ010000004">
    <property type="protein sequence ID" value="MFC6998148.1"/>
    <property type="molecule type" value="Genomic_DNA"/>
</dbReference>
<evidence type="ECO:0000256" key="13">
    <source>
        <dbReference type="RuleBase" id="RU003785"/>
    </source>
</evidence>
<accession>A0ABW2DNK9</accession>
<dbReference type="Pfam" id="PF01715">
    <property type="entry name" value="IPPT"/>
    <property type="match status" value="1"/>
</dbReference>
<gene>
    <name evidence="10 14" type="primary">miaA</name>
    <name evidence="14" type="ORF">ACFQHR_10965</name>
</gene>
<dbReference type="Gene3D" id="1.10.20.140">
    <property type="match status" value="1"/>
</dbReference>
<keyword evidence="7 10" id="KW-0067">ATP-binding</keyword>
<evidence type="ECO:0000313" key="14">
    <source>
        <dbReference type="EMBL" id="MFC6998148.1"/>
    </source>
</evidence>
<comment type="function">
    <text evidence="2 10 12">Catalyzes the transfer of a dimethylallyl group onto the adenine at position 37 in tRNAs that read codons beginning with uridine, leading to the formation of N6-(dimethylallyl)adenosine (i(6)A).</text>
</comment>
<dbReference type="PANTHER" id="PTHR11088">
    <property type="entry name" value="TRNA DIMETHYLALLYLTRANSFERASE"/>
    <property type="match status" value="1"/>
</dbReference>
<feature type="region of interest" description="Interaction with substrate tRNA" evidence="10">
    <location>
        <begin position="36"/>
        <end position="39"/>
    </location>
</feature>
<comment type="subunit">
    <text evidence="10">Monomer.</text>
</comment>
<comment type="cofactor">
    <cofactor evidence="1 10">
        <name>Mg(2+)</name>
        <dbReference type="ChEBI" id="CHEBI:18420"/>
    </cofactor>
</comment>
<evidence type="ECO:0000256" key="11">
    <source>
        <dbReference type="RuleBase" id="RU003783"/>
    </source>
</evidence>
<dbReference type="Proteomes" id="UP001596405">
    <property type="component" value="Unassembled WGS sequence"/>
</dbReference>
<keyword evidence="6 10" id="KW-0547">Nucleotide-binding</keyword>
<comment type="catalytic activity">
    <reaction evidence="9 10 11">
        <text>adenosine(37) in tRNA + dimethylallyl diphosphate = N(6)-dimethylallyladenosine(37) in tRNA + diphosphate</text>
        <dbReference type="Rhea" id="RHEA:26482"/>
        <dbReference type="Rhea" id="RHEA-COMP:10162"/>
        <dbReference type="Rhea" id="RHEA-COMP:10375"/>
        <dbReference type="ChEBI" id="CHEBI:33019"/>
        <dbReference type="ChEBI" id="CHEBI:57623"/>
        <dbReference type="ChEBI" id="CHEBI:74411"/>
        <dbReference type="ChEBI" id="CHEBI:74415"/>
        <dbReference type="EC" id="2.5.1.75"/>
    </reaction>
</comment>
<feature type="site" description="Interaction with substrate tRNA" evidence="10">
    <location>
        <position position="124"/>
    </location>
</feature>
<evidence type="ECO:0000256" key="5">
    <source>
        <dbReference type="ARBA" id="ARBA00022694"/>
    </source>
</evidence>
<feature type="region of interest" description="Interaction with substrate tRNA" evidence="10">
    <location>
        <begin position="160"/>
        <end position="164"/>
    </location>
</feature>
<reference evidence="15" key="1">
    <citation type="journal article" date="2019" name="Int. J. Syst. Evol. Microbiol.">
        <title>The Global Catalogue of Microorganisms (GCM) 10K type strain sequencing project: providing services to taxonomists for standard genome sequencing and annotation.</title>
        <authorList>
            <consortium name="The Broad Institute Genomics Platform"/>
            <consortium name="The Broad Institute Genome Sequencing Center for Infectious Disease"/>
            <person name="Wu L."/>
            <person name="Ma J."/>
        </authorList>
    </citation>
    <scope>NUCLEOTIDE SEQUENCE [LARGE SCALE GENOMIC DNA]</scope>
    <source>
        <strain evidence="15">CGMCC 4.7393</strain>
    </source>
</reference>
<comment type="caution">
    <text evidence="10">Lacks conserved residue(s) required for the propagation of feature annotation.</text>
</comment>
<dbReference type="Gene3D" id="3.40.50.300">
    <property type="entry name" value="P-loop containing nucleotide triphosphate hydrolases"/>
    <property type="match status" value="1"/>
</dbReference>
<dbReference type="SUPFAM" id="SSF52540">
    <property type="entry name" value="P-loop containing nucleoside triphosphate hydrolases"/>
    <property type="match status" value="1"/>
</dbReference>
<feature type="binding site" evidence="10">
    <location>
        <begin position="13"/>
        <end position="18"/>
    </location>
    <ligand>
        <name>substrate</name>
    </ligand>
</feature>
<evidence type="ECO:0000256" key="2">
    <source>
        <dbReference type="ARBA" id="ARBA00003213"/>
    </source>
</evidence>
<comment type="caution">
    <text evidence="14">The sequence shown here is derived from an EMBL/GenBank/DDBJ whole genome shotgun (WGS) entry which is preliminary data.</text>
</comment>
<sequence length="316" mass="36303">MEKKVLIVVVGPTAVGKTDFCVELAKYFNTEIISMDSRQFFKELSIGTAKPSPEEQGGVIHHFIDSHSITENYNAGAFEQDALQLLQQLFRQHKVVVATGGSGLYVRALCEGLDEMPEVQPEIREELMQRLSTKGLPSLVEQLSALDPEYAQQVDVQNPQRVIRALEVCLSSGRSYSSFRKQNSSNSRDFQIIKIGLNRDRAELYHRIDLRMDQMLAQGLLEEVKEVYAYKQHQALQTVGYTELFDYLDGVYDFEEASRLLKRNSRRYAKRQLTWFNRDPEIKWFHPSQFQEVLDYVQKEIAASVSGVDEEKNAHE</sequence>
<keyword evidence="4 10" id="KW-0808">Transferase</keyword>
<evidence type="ECO:0000256" key="7">
    <source>
        <dbReference type="ARBA" id="ARBA00022840"/>
    </source>
</evidence>
<organism evidence="14 15">
    <name type="scientific">Rufibacter roseus</name>
    <dbReference type="NCBI Taxonomy" id="1567108"/>
    <lineage>
        <taxon>Bacteria</taxon>
        <taxon>Pseudomonadati</taxon>
        <taxon>Bacteroidota</taxon>
        <taxon>Cytophagia</taxon>
        <taxon>Cytophagales</taxon>
        <taxon>Hymenobacteraceae</taxon>
        <taxon>Rufibacter</taxon>
    </lineage>
</organism>
<evidence type="ECO:0000256" key="4">
    <source>
        <dbReference type="ARBA" id="ARBA00022679"/>
    </source>
</evidence>
<keyword evidence="5 10" id="KW-0819">tRNA processing</keyword>
<evidence type="ECO:0000256" key="6">
    <source>
        <dbReference type="ARBA" id="ARBA00022741"/>
    </source>
</evidence>
<feature type="site" description="Interaction with substrate tRNA" evidence="10">
    <location>
        <position position="102"/>
    </location>
</feature>